<gene>
    <name evidence="2" type="ORF">UFOPK3772_00797</name>
</gene>
<dbReference type="AlphaFoldDB" id="A0A6J7J853"/>
<proteinExistence type="inferred from homology"/>
<dbReference type="PANTHER" id="PTHR33383">
    <property type="entry name" value="MEMBRANE PROTEIN INSERTION EFFICIENCY FACTOR-RELATED"/>
    <property type="match status" value="1"/>
</dbReference>
<dbReference type="Pfam" id="PF01809">
    <property type="entry name" value="YidD"/>
    <property type="match status" value="1"/>
</dbReference>
<reference evidence="2" key="1">
    <citation type="submission" date="2020-05" db="EMBL/GenBank/DDBJ databases">
        <authorList>
            <person name="Chiriac C."/>
            <person name="Salcher M."/>
            <person name="Ghai R."/>
            <person name="Kavagutti S V."/>
        </authorList>
    </citation>
    <scope>NUCLEOTIDE SEQUENCE</scope>
</reference>
<dbReference type="InterPro" id="IPR002696">
    <property type="entry name" value="Membr_insert_effic_factor_YidD"/>
</dbReference>
<feature type="region of interest" description="Disordered" evidence="1">
    <location>
        <begin position="91"/>
        <end position="116"/>
    </location>
</feature>
<accession>A0A6J7J853</accession>
<sequence>MSGLGSAVLAALGKVNWLWEHSAGWILKWLLIIIIRGYQLTLSKLLMPSCRFHPSCSEYGLRSIERHGAIKGVGLTVWRLLRCNPWNAGGLDPVPSGGNWRPDILPDGSPRARHLT</sequence>
<evidence type="ECO:0000313" key="2">
    <source>
        <dbReference type="EMBL" id="CAB4939266.1"/>
    </source>
</evidence>
<dbReference type="SMART" id="SM01234">
    <property type="entry name" value="Haemolytic"/>
    <property type="match status" value="1"/>
</dbReference>
<dbReference type="NCBIfam" id="TIGR00278">
    <property type="entry name" value="membrane protein insertion efficiency factor YidD"/>
    <property type="match status" value="1"/>
</dbReference>
<name>A0A6J7J853_9ZZZZ</name>
<organism evidence="2">
    <name type="scientific">freshwater metagenome</name>
    <dbReference type="NCBI Taxonomy" id="449393"/>
    <lineage>
        <taxon>unclassified sequences</taxon>
        <taxon>metagenomes</taxon>
        <taxon>ecological metagenomes</taxon>
    </lineage>
</organism>
<dbReference type="PANTHER" id="PTHR33383:SF1">
    <property type="entry name" value="MEMBRANE PROTEIN INSERTION EFFICIENCY FACTOR-RELATED"/>
    <property type="match status" value="1"/>
</dbReference>
<evidence type="ECO:0000256" key="1">
    <source>
        <dbReference type="SAM" id="MobiDB-lite"/>
    </source>
</evidence>
<dbReference type="EMBL" id="CAFBNE010000017">
    <property type="protein sequence ID" value="CAB4939266.1"/>
    <property type="molecule type" value="Genomic_DNA"/>
</dbReference>
<protein>
    <submittedName>
        <fullName evidence="2">Unannotated protein</fullName>
    </submittedName>
</protein>
<dbReference type="HAMAP" id="MF_00386">
    <property type="entry name" value="UPF0161_YidD"/>
    <property type="match status" value="1"/>
</dbReference>